<keyword evidence="2" id="KW-1185">Reference proteome</keyword>
<gene>
    <name evidence="1" type="ORF">SERLA73DRAFT_27349</name>
</gene>
<dbReference type="AlphaFoldDB" id="F8PHP2"/>
<name>F8PHP2_SERL3</name>
<feature type="non-terminal residue" evidence="1">
    <location>
        <position position="1"/>
    </location>
</feature>
<dbReference type="HOGENOM" id="CLU_116861_0_0_1"/>
<proteinExistence type="predicted"/>
<sequence length="129" mass="15000">QHQQKVEIAQKIIYKCNYTVNSRFVENLLKEESLVPTLNTFSTTLTPLGINFFSLFVIDILHEIELSVWKLIFIHLLCMLDTLGGNVVNELDHLYREIPSFGRDTIRHFSANSSELKKLAARDYKNFLQ</sequence>
<dbReference type="Proteomes" id="UP000008063">
    <property type="component" value="Unassembled WGS sequence"/>
</dbReference>
<accession>F8PHP2</accession>
<protein>
    <submittedName>
        <fullName evidence="1">Uncharacterized protein</fullName>
    </submittedName>
</protein>
<dbReference type="STRING" id="936435.F8PHP2"/>
<feature type="non-terminal residue" evidence="1">
    <location>
        <position position="129"/>
    </location>
</feature>
<evidence type="ECO:0000313" key="2">
    <source>
        <dbReference type="Proteomes" id="UP000008063"/>
    </source>
</evidence>
<dbReference type="OrthoDB" id="3269417at2759"/>
<organism evidence="2">
    <name type="scientific">Serpula lacrymans var. lacrymans (strain S7.3)</name>
    <name type="common">Dry rot fungus</name>
    <dbReference type="NCBI Taxonomy" id="936435"/>
    <lineage>
        <taxon>Eukaryota</taxon>
        <taxon>Fungi</taxon>
        <taxon>Dikarya</taxon>
        <taxon>Basidiomycota</taxon>
        <taxon>Agaricomycotina</taxon>
        <taxon>Agaricomycetes</taxon>
        <taxon>Agaricomycetidae</taxon>
        <taxon>Boletales</taxon>
        <taxon>Coniophorineae</taxon>
        <taxon>Serpulaceae</taxon>
        <taxon>Serpula</taxon>
    </lineage>
</organism>
<reference evidence="2" key="1">
    <citation type="journal article" date="2011" name="Science">
        <title>The plant cell wall-decomposing machinery underlies the functional diversity of forest fungi.</title>
        <authorList>
            <person name="Eastwood D.C."/>
            <person name="Floudas D."/>
            <person name="Binder M."/>
            <person name="Majcherczyk A."/>
            <person name="Schneider P."/>
            <person name="Aerts A."/>
            <person name="Asiegbu F.O."/>
            <person name="Baker S.E."/>
            <person name="Barry K."/>
            <person name="Bendiksby M."/>
            <person name="Blumentritt M."/>
            <person name="Coutinho P.M."/>
            <person name="Cullen D."/>
            <person name="de Vries R.P."/>
            <person name="Gathman A."/>
            <person name="Goodell B."/>
            <person name="Henrissat B."/>
            <person name="Ihrmark K."/>
            <person name="Kauserud H."/>
            <person name="Kohler A."/>
            <person name="LaButti K."/>
            <person name="Lapidus A."/>
            <person name="Lavin J.L."/>
            <person name="Lee Y.-H."/>
            <person name="Lindquist E."/>
            <person name="Lilly W."/>
            <person name="Lucas S."/>
            <person name="Morin E."/>
            <person name="Murat C."/>
            <person name="Oguiza J.A."/>
            <person name="Park J."/>
            <person name="Pisabarro A.G."/>
            <person name="Riley R."/>
            <person name="Rosling A."/>
            <person name="Salamov A."/>
            <person name="Schmidt O."/>
            <person name="Schmutz J."/>
            <person name="Skrede I."/>
            <person name="Stenlid J."/>
            <person name="Wiebenga A."/>
            <person name="Xie X."/>
            <person name="Kuees U."/>
            <person name="Hibbett D.S."/>
            <person name="Hoffmeister D."/>
            <person name="Hoegberg N."/>
            <person name="Martin F."/>
            <person name="Grigoriev I.V."/>
            <person name="Watkinson S.C."/>
        </authorList>
    </citation>
    <scope>NUCLEOTIDE SEQUENCE [LARGE SCALE GENOMIC DNA]</scope>
    <source>
        <strain evidence="2">strain S7.3</strain>
    </source>
</reference>
<dbReference type="InParanoid" id="F8PHP2"/>
<evidence type="ECO:0000313" key="1">
    <source>
        <dbReference type="EMBL" id="EGO05039.1"/>
    </source>
</evidence>
<dbReference type="EMBL" id="GL945474">
    <property type="protein sequence ID" value="EGO05039.1"/>
    <property type="molecule type" value="Genomic_DNA"/>
</dbReference>
<dbReference type="OMA" id="HNNISEM"/>